<dbReference type="InterPro" id="IPR008927">
    <property type="entry name" value="6-PGluconate_DH-like_C_sf"/>
</dbReference>
<keyword evidence="2 6" id="KW-0560">Oxidoreductase</keyword>
<name>A0ABW0ZTJ7_9ACTN</name>
<sequence length="269" mass="27847">MRAGIIGTGEMGRPLVGRLVAAGFEVTAFARRPDVRAELAESGVRCVGAVTELAGVADVVLVYVYSDEQVREVVLESGLADAMAEGSLLVVHTTGSPLTVEAIDARVRPRGVGVVDAPGSGGPAQVADGSLTLFAGGDTEHVERCRPLFAAYAAQVVHFGALGSGQKVKLLNNLLFGAHIELALEAARLSDSFGIDQARLAAALHTCSGASYALDLVAQLGSAQTLVQSAGRFVHKDVLMAQKVAEELDAPLGTISALTAPLLEKTRPR</sequence>
<dbReference type="Gene3D" id="3.40.50.720">
    <property type="entry name" value="NAD(P)-binding Rossmann-like Domain"/>
    <property type="match status" value="1"/>
</dbReference>
<accession>A0ABW0ZTJ7</accession>
<dbReference type="GO" id="GO:0016491">
    <property type="term" value="F:oxidoreductase activity"/>
    <property type="evidence" value="ECO:0007669"/>
    <property type="project" value="UniProtKB-KW"/>
</dbReference>
<dbReference type="PIRSF" id="PIRSF000103">
    <property type="entry name" value="HIBADH"/>
    <property type="match status" value="1"/>
</dbReference>
<dbReference type="PANTHER" id="PTHR43060">
    <property type="entry name" value="3-HYDROXYISOBUTYRATE DEHYDROGENASE-LIKE 1, MITOCHONDRIAL-RELATED"/>
    <property type="match status" value="1"/>
</dbReference>
<keyword evidence="3" id="KW-0520">NAD</keyword>
<evidence type="ECO:0000259" key="4">
    <source>
        <dbReference type="Pfam" id="PF03446"/>
    </source>
</evidence>
<dbReference type="EMBL" id="JBHSON010000009">
    <property type="protein sequence ID" value="MFC5745668.1"/>
    <property type="molecule type" value="Genomic_DNA"/>
</dbReference>
<reference evidence="7" key="1">
    <citation type="journal article" date="2019" name="Int. J. Syst. Evol. Microbiol.">
        <title>The Global Catalogue of Microorganisms (GCM) 10K type strain sequencing project: providing services to taxonomists for standard genome sequencing and annotation.</title>
        <authorList>
            <consortium name="The Broad Institute Genomics Platform"/>
            <consortium name="The Broad Institute Genome Sequencing Center for Infectious Disease"/>
            <person name="Wu L."/>
            <person name="Ma J."/>
        </authorList>
    </citation>
    <scope>NUCLEOTIDE SEQUENCE [LARGE SCALE GENOMIC DNA]</scope>
    <source>
        <strain evidence="7">KCTC 42087</strain>
    </source>
</reference>
<dbReference type="SUPFAM" id="SSF51735">
    <property type="entry name" value="NAD(P)-binding Rossmann-fold domains"/>
    <property type="match status" value="1"/>
</dbReference>
<comment type="similarity">
    <text evidence="1">Belongs to the HIBADH-related family.</text>
</comment>
<evidence type="ECO:0000259" key="5">
    <source>
        <dbReference type="Pfam" id="PF14833"/>
    </source>
</evidence>
<evidence type="ECO:0000313" key="7">
    <source>
        <dbReference type="Proteomes" id="UP001596074"/>
    </source>
</evidence>
<dbReference type="InterPro" id="IPR015815">
    <property type="entry name" value="HIBADH-related"/>
</dbReference>
<dbReference type="InterPro" id="IPR013328">
    <property type="entry name" value="6PGD_dom2"/>
</dbReference>
<comment type="caution">
    <text evidence="6">The sequence shown here is derived from an EMBL/GenBank/DDBJ whole genome shotgun (WGS) entry which is preliminary data.</text>
</comment>
<feature type="domain" description="6-phosphogluconate dehydrogenase NADP-binding" evidence="4">
    <location>
        <begin position="4"/>
        <end position="160"/>
    </location>
</feature>
<dbReference type="EC" id="1.1.-.-" evidence="6"/>
<evidence type="ECO:0000313" key="6">
    <source>
        <dbReference type="EMBL" id="MFC5745668.1"/>
    </source>
</evidence>
<dbReference type="PANTHER" id="PTHR43060:SF15">
    <property type="entry name" value="3-HYDROXYISOBUTYRATE DEHYDROGENASE-LIKE 1, MITOCHONDRIAL-RELATED"/>
    <property type="match status" value="1"/>
</dbReference>
<protein>
    <submittedName>
        <fullName evidence="6">NAD(P)-dependent oxidoreductase</fullName>
        <ecNumber evidence="6">1.1.-.-</ecNumber>
    </submittedName>
</protein>
<dbReference type="InterPro" id="IPR036291">
    <property type="entry name" value="NAD(P)-bd_dom_sf"/>
</dbReference>
<dbReference type="Gene3D" id="1.10.1040.10">
    <property type="entry name" value="N-(1-d-carboxylethyl)-l-norvaline Dehydrogenase, domain 2"/>
    <property type="match status" value="1"/>
</dbReference>
<evidence type="ECO:0000256" key="2">
    <source>
        <dbReference type="ARBA" id="ARBA00023002"/>
    </source>
</evidence>
<dbReference type="SUPFAM" id="SSF48179">
    <property type="entry name" value="6-phosphogluconate dehydrogenase C-terminal domain-like"/>
    <property type="match status" value="1"/>
</dbReference>
<dbReference type="RefSeq" id="WP_378281348.1">
    <property type="nucleotide sequence ID" value="NZ_JBHSON010000009.1"/>
</dbReference>
<evidence type="ECO:0000256" key="3">
    <source>
        <dbReference type="ARBA" id="ARBA00023027"/>
    </source>
</evidence>
<dbReference type="Proteomes" id="UP001596074">
    <property type="component" value="Unassembled WGS sequence"/>
</dbReference>
<keyword evidence="7" id="KW-1185">Reference proteome</keyword>
<dbReference type="InterPro" id="IPR029154">
    <property type="entry name" value="HIBADH-like_NADP-bd"/>
</dbReference>
<organism evidence="6 7">
    <name type="scientific">Actinomadura rugatobispora</name>
    <dbReference type="NCBI Taxonomy" id="1994"/>
    <lineage>
        <taxon>Bacteria</taxon>
        <taxon>Bacillati</taxon>
        <taxon>Actinomycetota</taxon>
        <taxon>Actinomycetes</taxon>
        <taxon>Streptosporangiales</taxon>
        <taxon>Thermomonosporaceae</taxon>
        <taxon>Actinomadura</taxon>
    </lineage>
</organism>
<proteinExistence type="inferred from homology"/>
<dbReference type="InterPro" id="IPR006115">
    <property type="entry name" value="6PGDH_NADP-bd"/>
</dbReference>
<gene>
    <name evidence="6" type="ORF">ACFPZN_08635</name>
</gene>
<evidence type="ECO:0000256" key="1">
    <source>
        <dbReference type="ARBA" id="ARBA00009080"/>
    </source>
</evidence>
<dbReference type="Pfam" id="PF03446">
    <property type="entry name" value="NAD_binding_2"/>
    <property type="match status" value="1"/>
</dbReference>
<dbReference type="Pfam" id="PF14833">
    <property type="entry name" value="NAD_binding_11"/>
    <property type="match status" value="1"/>
</dbReference>
<feature type="domain" description="3-hydroxyisobutyrate dehydrogenase-like NAD-binding" evidence="5">
    <location>
        <begin position="163"/>
        <end position="256"/>
    </location>
</feature>